<feature type="compositionally biased region" description="Polar residues" evidence="2">
    <location>
        <begin position="1"/>
        <end position="10"/>
    </location>
</feature>
<keyword evidence="4" id="KW-1185">Reference proteome</keyword>
<organism evidence="3 4">
    <name type="scientific">Kipferlia bialata</name>
    <dbReference type="NCBI Taxonomy" id="797122"/>
    <lineage>
        <taxon>Eukaryota</taxon>
        <taxon>Metamonada</taxon>
        <taxon>Carpediemonas-like organisms</taxon>
        <taxon>Kipferlia</taxon>
    </lineage>
</organism>
<evidence type="ECO:0000256" key="1">
    <source>
        <dbReference type="SAM" id="Coils"/>
    </source>
</evidence>
<evidence type="ECO:0000313" key="3">
    <source>
        <dbReference type="EMBL" id="GCA65094.1"/>
    </source>
</evidence>
<proteinExistence type="predicted"/>
<name>A0A391NVB8_9EUKA</name>
<reference evidence="3 4" key="1">
    <citation type="journal article" date="2018" name="PLoS ONE">
        <title>The draft genome of Kipferlia bialata reveals reductive genome evolution in fornicate parasites.</title>
        <authorList>
            <person name="Tanifuji G."/>
            <person name="Takabayashi S."/>
            <person name="Kume K."/>
            <person name="Takagi M."/>
            <person name="Nakayama T."/>
            <person name="Kamikawa R."/>
            <person name="Inagaki Y."/>
            <person name="Hashimoto T."/>
        </authorList>
    </citation>
    <scope>NUCLEOTIDE SEQUENCE [LARGE SCALE GENOMIC DNA]</scope>
    <source>
        <strain evidence="3">NY0173</strain>
    </source>
</reference>
<comment type="caution">
    <text evidence="3">The sequence shown here is derived from an EMBL/GenBank/DDBJ whole genome shotgun (WGS) entry which is preliminary data.</text>
</comment>
<keyword evidence="1" id="KW-0175">Coiled coil</keyword>
<dbReference type="AlphaFoldDB" id="A0A391NVB8"/>
<evidence type="ECO:0000313" key="4">
    <source>
        <dbReference type="Proteomes" id="UP000265618"/>
    </source>
</evidence>
<feature type="region of interest" description="Disordered" evidence="2">
    <location>
        <begin position="1"/>
        <end position="22"/>
    </location>
</feature>
<feature type="coiled-coil region" evidence="1">
    <location>
        <begin position="24"/>
        <end position="51"/>
    </location>
</feature>
<feature type="region of interest" description="Disordered" evidence="2">
    <location>
        <begin position="63"/>
        <end position="86"/>
    </location>
</feature>
<evidence type="ECO:0000256" key="2">
    <source>
        <dbReference type="SAM" id="MobiDB-lite"/>
    </source>
</evidence>
<protein>
    <submittedName>
        <fullName evidence="3">Uncharacterized protein</fullName>
    </submittedName>
</protein>
<dbReference type="EMBL" id="BDIP01009735">
    <property type="protein sequence ID" value="GCA65094.1"/>
    <property type="molecule type" value="Genomic_DNA"/>
</dbReference>
<dbReference type="Proteomes" id="UP000265618">
    <property type="component" value="Unassembled WGS sequence"/>
</dbReference>
<sequence length="105" mass="11346">MLLSTHTKQMTDPVPQPSTADNEISVLREEVRQLKAELRGAMDRIKDLEGAQFAATLHTVVSEAGMGEGEGEGAGVEARRGPPGVEVDERLDGVVTQDVAEWFTK</sequence>
<accession>A0A391NVB8</accession>
<gene>
    <name evidence="3" type="ORF">KIPB_016226</name>
</gene>